<dbReference type="NCBIfam" id="TIGR03296">
    <property type="entry name" value="M6dom_TIGR03296"/>
    <property type="match status" value="1"/>
</dbReference>
<dbReference type="GO" id="GO:0008237">
    <property type="term" value="F:metallopeptidase activity"/>
    <property type="evidence" value="ECO:0007669"/>
    <property type="project" value="InterPro"/>
</dbReference>
<dbReference type="GO" id="GO:0006508">
    <property type="term" value="P:proteolysis"/>
    <property type="evidence" value="ECO:0007669"/>
    <property type="project" value="InterPro"/>
</dbReference>
<dbReference type="Gene3D" id="2.60.40.10">
    <property type="entry name" value="Immunoglobulins"/>
    <property type="match status" value="1"/>
</dbReference>
<dbReference type="Proteomes" id="UP000007587">
    <property type="component" value="Chromosome"/>
</dbReference>
<dbReference type="Pfam" id="PF13582">
    <property type="entry name" value="Reprolysin_3"/>
    <property type="match status" value="1"/>
</dbReference>
<dbReference type="OrthoDB" id="5377760at2"/>
<evidence type="ECO:0000313" key="1">
    <source>
        <dbReference type="EMBL" id="AFE04495.1"/>
    </source>
</evidence>
<reference evidence="2" key="2">
    <citation type="submission" date="2012-03" db="EMBL/GenBank/DDBJ databases">
        <title>Genome sequence of the fruiting myxobacterium Corallococcus coralloides DSM 2259.</title>
        <authorList>
            <person name="Huntley S."/>
            <person name="Zhang Y."/>
            <person name="Treuner-Lange A."/>
            <person name="Sensen C.W."/>
            <person name="Sogaard-Andersen L."/>
        </authorList>
    </citation>
    <scope>NUCLEOTIDE SEQUENCE [LARGE SCALE GENOMIC DNA]</scope>
    <source>
        <strain evidence="2">ATCC 25202 / DSM 2259 / NBRC 100086 / M2</strain>
    </source>
</reference>
<dbReference type="PANTHER" id="PTHR41775">
    <property type="entry name" value="SECRETED PROTEIN-RELATED"/>
    <property type="match status" value="1"/>
</dbReference>
<dbReference type="Gene3D" id="3.40.390.10">
    <property type="entry name" value="Collagenase (Catalytic Domain)"/>
    <property type="match status" value="1"/>
</dbReference>
<name>H8MJ27_CORCM</name>
<dbReference type="InParanoid" id="H8MJ27"/>
<gene>
    <name evidence="1" type="ordered locus">COCOR_02127</name>
</gene>
<sequence>MSRKWLIAAAVWLAACNTQVSVPEELTANATREEVVQGELEVRVVDAPSFKASHEEYFLVAGGRHLPLAFTGGAPEGLRSGQRVTLRGTQGEHRFMARSVEVDRHAAAVQTPSGACGVTGVQRSLVILAAFPGMPQPAATPQGIHAAFFSTTQRSLATYWSEVSEGRTTTTGTVRGWYTLDRAYSCSETDAMRDAAVRAADADVDFRQYDRIFIVHPNPTQGCAYAGQATLSCGQVATADGTVTASTAWLVADWMTSHDTAVKLVTHEAGHNLSLNHASSRDFGAQPLGMPGTLGVIDEYGDLFSSMGDWNLGHYAAPHKARIGWLAPSAVAQVDGTGGTFTLAPVVASGGLKALKVRRRAGANDWLWVEYRRPVGLYESTLASQVFGGALIHLADADTRDGTHLLDFTPGTSSWSDPALLPGTTWNDPYSDLSLTVEAATAAGLTVSIQYRTTTCVQAVPEVRVTPLEPSFWPGARPEFALEVINRDSVGCAPSTFQLSAIVPPGWGADPLPAQRTIAASSSDTLGLQTYVPYSTLPGPYTAGVTVTRGSQSVQGTATVEVVERCIATPPTLSLSPATVTAAPGSDVTWTVSVTNNDSASCNWVWYDFGSNLPEGWDTSWSDWGVNLPPGGAYTFTMTKTVPPGARGTHTVDLIIHQEDFGIAASATATVNVAGTTPSAR</sequence>
<dbReference type="EMBL" id="CP003389">
    <property type="protein sequence ID" value="AFE04495.1"/>
    <property type="molecule type" value="Genomic_DNA"/>
</dbReference>
<keyword evidence="1" id="KW-0449">Lipoprotein</keyword>
<evidence type="ECO:0000313" key="2">
    <source>
        <dbReference type="Proteomes" id="UP000007587"/>
    </source>
</evidence>
<dbReference type="InterPro" id="IPR024079">
    <property type="entry name" value="MetalloPept_cat_dom_sf"/>
</dbReference>
<dbReference type="InterPro" id="IPR013783">
    <property type="entry name" value="Ig-like_fold"/>
</dbReference>
<dbReference type="KEGG" id="ccx:COCOR_02127"/>
<dbReference type="HOGENOM" id="CLU_409834_0_0_7"/>
<dbReference type="InterPro" id="IPR008757">
    <property type="entry name" value="Peptidase_M6-like_domain"/>
</dbReference>
<dbReference type="eggNOG" id="COG1470">
    <property type="taxonomic scope" value="Bacteria"/>
</dbReference>
<accession>H8MJ27</accession>
<organism evidence="1 2">
    <name type="scientific">Corallococcus coralloides (strain ATCC 25202 / DSM 2259 / NBRC 100086 / M2)</name>
    <name type="common">Myxococcus coralloides</name>
    <dbReference type="NCBI Taxonomy" id="1144275"/>
    <lineage>
        <taxon>Bacteria</taxon>
        <taxon>Pseudomonadati</taxon>
        <taxon>Myxococcota</taxon>
        <taxon>Myxococcia</taxon>
        <taxon>Myxococcales</taxon>
        <taxon>Cystobacterineae</taxon>
        <taxon>Myxococcaceae</taxon>
        <taxon>Corallococcus</taxon>
    </lineage>
</organism>
<dbReference type="STRING" id="1144275.COCOR_02127"/>
<protein>
    <submittedName>
        <fullName evidence="1">Putative lipoprotein</fullName>
    </submittedName>
</protein>
<proteinExistence type="predicted"/>
<dbReference type="PANTHER" id="PTHR41775:SF1">
    <property type="entry name" value="PEPTIDASE M6-LIKE DOMAIN-CONTAINING PROTEIN"/>
    <property type="match status" value="1"/>
</dbReference>
<dbReference type="PROSITE" id="PS51257">
    <property type="entry name" value="PROKAR_LIPOPROTEIN"/>
    <property type="match status" value="1"/>
</dbReference>
<dbReference type="RefSeq" id="WP_014394960.1">
    <property type="nucleotide sequence ID" value="NC_017030.1"/>
</dbReference>
<reference evidence="1 2" key="1">
    <citation type="journal article" date="2012" name="J. Bacteriol.">
        <title>Complete Genome Sequence of the Fruiting Myxobacterium Corallococcus coralloides DSM 2259.</title>
        <authorList>
            <person name="Huntley S."/>
            <person name="Zhang Y."/>
            <person name="Treuner-Lange A."/>
            <person name="Kneip S."/>
            <person name="Sensen C.W."/>
            <person name="Sogaard-Andersen L."/>
        </authorList>
    </citation>
    <scope>NUCLEOTIDE SEQUENCE [LARGE SCALE GENOMIC DNA]</scope>
    <source>
        <strain evidence="2">ATCC 25202 / DSM 2259 / NBRC 100086 / M2</strain>
    </source>
</reference>
<dbReference type="AlphaFoldDB" id="H8MJ27"/>
<dbReference type="SUPFAM" id="SSF55486">
    <property type="entry name" value="Metalloproteases ('zincins'), catalytic domain"/>
    <property type="match status" value="1"/>
</dbReference>
<keyword evidence="2" id="KW-1185">Reference proteome</keyword>